<dbReference type="AlphaFoldDB" id="A0A7K1KYW6"/>
<feature type="domain" description="NadR/Ttd14 AAA" evidence="1">
    <location>
        <begin position="14"/>
        <end position="179"/>
    </location>
</feature>
<dbReference type="Proteomes" id="UP000432015">
    <property type="component" value="Unassembled WGS sequence"/>
</dbReference>
<protein>
    <submittedName>
        <fullName evidence="2">AAA family ATPase</fullName>
    </submittedName>
</protein>
<evidence type="ECO:0000313" key="3">
    <source>
        <dbReference type="Proteomes" id="UP000432015"/>
    </source>
</evidence>
<evidence type="ECO:0000259" key="1">
    <source>
        <dbReference type="Pfam" id="PF13521"/>
    </source>
</evidence>
<dbReference type="InterPro" id="IPR038727">
    <property type="entry name" value="NadR/Ttd14_AAA_dom"/>
</dbReference>
<accession>A0A7K1KYW6</accession>
<dbReference type="EMBL" id="WOFH01000004">
    <property type="protein sequence ID" value="MUN37398.1"/>
    <property type="molecule type" value="Genomic_DNA"/>
</dbReference>
<evidence type="ECO:0000313" key="2">
    <source>
        <dbReference type="EMBL" id="MUN37398.1"/>
    </source>
</evidence>
<reference evidence="2 3" key="1">
    <citation type="submission" date="2019-11" db="EMBL/GenBank/DDBJ databases">
        <authorList>
            <person name="Cao P."/>
        </authorList>
    </citation>
    <scope>NUCLEOTIDE SEQUENCE [LARGE SCALE GENOMIC DNA]</scope>
    <source>
        <strain evidence="2 3">NEAU-AAG5</strain>
    </source>
</reference>
<dbReference type="Pfam" id="PF13521">
    <property type="entry name" value="AAA_28"/>
    <property type="match status" value="1"/>
</dbReference>
<proteinExistence type="predicted"/>
<keyword evidence="3" id="KW-1185">Reference proteome</keyword>
<organism evidence="2 3">
    <name type="scientific">Actinomadura litoris</name>
    <dbReference type="NCBI Taxonomy" id="2678616"/>
    <lineage>
        <taxon>Bacteria</taxon>
        <taxon>Bacillati</taxon>
        <taxon>Actinomycetota</taxon>
        <taxon>Actinomycetes</taxon>
        <taxon>Streptosporangiales</taxon>
        <taxon>Thermomonosporaceae</taxon>
        <taxon>Actinomadura</taxon>
    </lineage>
</organism>
<name>A0A7K1KYW6_9ACTN</name>
<dbReference type="SUPFAM" id="SSF52540">
    <property type="entry name" value="P-loop containing nucleoside triphosphate hydrolases"/>
    <property type="match status" value="1"/>
</dbReference>
<sequence length="197" mass="21895">MADHERAPSAPPRRYVLTGAPGAGKTTIAHRLRARGYTVIDEAATDVIARLQAGGEAEPWTRPGFVEEILRTQEQRRRAADASGAVVQIYDRSPLCTLALARYLRHPVPAALTAAIDRITREDVYQQVFLIRPIGFVTPTEARRITFEESLAFARVHEQVYRDHGYELIDVRPSPIEQRVAAIEHHIRSGVPSAAEG</sequence>
<dbReference type="InterPro" id="IPR027417">
    <property type="entry name" value="P-loop_NTPase"/>
</dbReference>
<dbReference type="RefSeq" id="WP_156216452.1">
    <property type="nucleotide sequence ID" value="NZ_WOFH01000004.1"/>
</dbReference>
<gene>
    <name evidence="2" type="ORF">GNZ18_12405</name>
</gene>
<comment type="caution">
    <text evidence="2">The sequence shown here is derived from an EMBL/GenBank/DDBJ whole genome shotgun (WGS) entry which is preliminary data.</text>
</comment>
<dbReference type="Gene3D" id="3.40.50.300">
    <property type="entry name" value="P-loop containing nucleotide triphosphate hydrolases"/>
    <property type="match status" value="1"/>
</dbReference>